<reference evidence="1 2" key="1">
    <citation type="submission" date="2024-01" db="EMBL/GenBank/DDBJ databases">
        <title>New evidence supports the origin of RcGTA from prophage.</title>
        <authorList>
            <person name="Xu Y."/>
            <person name="Liu B."/>
            <person name="Chen F."/>
        </authorList>
    </citation>
    <scope>NUCLEOTIDE SEQUENCE [LARGE SCALE GENOMIC DNA]</scope>
    <source>
        <strain evidence="1 2">CBW1107-2</strain>
    </source>
</reference>
<evidence type="ECO:0000313" key="1">
    <source>
        <dbReference type="EMBL" id="MEX4009412.1"/>
    </source>
</evidence>
<dbReference type="RefSeq" id="WP_368804334.1">
    <property type="nucleotide sequence ID" value="NZ_JAZHFV010000006.1"/>
</dbReference>
<dbReference type="InterPro" id="IPR036390">
    <property type="entry name" value="WH_DNA-bd_sf"/>
</dbReference>
<dbReference type="EMBL" id="JAZHFV010000006">
    <property type="protein sequence ID" value="MEX4009412.1"/>
    <property type="molecule type" value="Genomic_DNA"/>
</dbReference>
<dbReference type="SUPFAM" id="SSF46785">
    <property type="entry name" value="Winged helix' DNA-binding domain"/>
    <property type="match status" value="1"/>
</dbReference>
<dbReference type="Pfam" id="PF02082">
    <property type="entry name" value="Rrf2"/>
    <property type="match status" value="1"/>
</dbReference>
<sequence length="177" mass="18723">MKLSEGVEAAIHSVTILASLGPGETMPAAAFADAYEISASYLLKHLKVLVADGLLESVSGPQGGYRLARAAEKITLLDVVLAIEGRQPAFRCTEIRQRGPVRLPAEVYAKPCQINAAMLKAERAYRAALAETSIADIAADFSAEADPRAVAAACAFAEQNKRPQGRSKNTQAKGEKA</sequence>
<dbReference type="Proteomes" id="UP001559025">
    <property type="component" value="Unassembled WGS sequence"/>
</dbReference>
<gene>
    <name evidence="1" type="ORF">V1479_19035</name>
</gene>
<proteinExistence type="predicted"/>
<dbReference type="Gene3D" id="1.10.10.10">
    <property type="entry name" value="Winged helix-like DNA-binding domain superfamily/Winged helix DNA-binding domain"/>
    <property type="match status" value="1"/>
</dbReference>
<name>A0ABV3WXI5_9HYPH</name>
<organism evidence="1 2">
    <name type="scientific">Neoaquamicrobium sediminum</name>
    <dbReference type="NCBI Taxonomy" id="1849104"/>
    <lineage>
        <taxon>Bacteria</taxon>
        <taxon>Pseudomonadati</taxon>
        <taxon>Pseudomonadota</taxon>
        <taxon>Alphaproteobacteria</taxon>
        <taxon>Hyphomicrobiales</taxon>
        <taxon>Phyllobacteriaceae</taxon>
        <taxon>Neoaquamicrobium</taxon>
    </lineage>
</organism>
<dbReference type="InterPro" id="IPR036388">
    <property type="entry name" value="WH-like_DNA-bd_sf"/>
</dbReference>
<dbReference type="NCBIfam" id="TIGR00738">
    <property type="entry name" value="rrf2_super"/>
    <property type="match status" value="1"/>
</dbReference>
<accession>A0ABV3WXI5</accession>
<evidence type="ECO:0000313" key="2">
    <source>
        <dbReference type="Proteomes" id="UP001559025"/>
    </source>
</evidence>
<dbReference type="PANTHER" id="PTHR33221:SF9">
    <property type="entry name" value="RRF2 FAMILY PROTEIN"/>
    <property type="match status" value="1"/>
</dbReference>
<comment type="caution">
    <text evidence="1">The sequence shown here is derived from an EMBL/GenBank/DDBJ whole genome shotgun (WGS) entry which is preliminary data.</text>
</comment>
<protein>
    <submittedName>
        <fullName evidence="1">Rrf2 family transcriptional regulator</fullName>
    </submittedName>
</protein>
<dbReference type="PROSITE" id="PS51197">
    <property type="entry name" value="HTH_RRF2_2"/>
    <property type="match status" value="1"/>
</dbReference>
<dbReference type="PROSITE" id="PS01332">
    <property type="entry name" value="HTH_RRF2_1"/>
    <property type="match status" value="1"/>
</dbReference>
<keyword evidence="2" id="KW-1185">Reference proteome</keyword>
<dbReference type="InterPro" id="IPR000944">
    <property type="entry name" value="Tscrpt_reg_Rrf2"/>
</dbReference>
<dbReference type="InterPro" id="IPR030489">
    <property type="entry name" value="TR_Rrf2-type_CS"/>
</dbReference>
<dbReference type="PANTHER" id="PTHR33221">
    <property type="entry name" value="WINGED HELIX-TURN-HELIX TRANSCRIPTIONAL REGULATOR, RRF2 FAMILY"/>
    <property type="match status" value="1"/>
</dbReference>